<dbReference type="AlphaFoldDB" id="A0AAV7S3G2"/>
<accession>A0AAV7S3G2</accession>
<evidence type="ECO:0008006" key="3">
    <source>
        <dbReference type="Google" id="ProtNLM"/>
    </source>
</evidence>
<name>A0AAV7S3G2_PLEWA</name>
<comment type="caution">
    <text evidence="1">The sequence shown here is derived from an EMBL/GenBank/DDBJ whole genome shotgun (WGS) entry which is preliminary data.</text>
</comment>
<dbReference type="EMBL" id="JANPWB010000009">
    <property type="protein sequence ID" value="KAJ1158044.1"/>
    <property type="molecule type" value="Genomic_DNA"/>
</dbReference>
<sequence>MGRTVFVIHIPDSSTSVICALSPRCKHAGLVKGLTMLVITLVTKAHQQEGESINQYYAWLRKLASTCTYNNKPKESKIIQECQNKALRGIILRHPNISLDDILIMAQSYDLSAARAAEMDMGLTQAPEKPPTIKIGRADALQMQQPRRKMRTYTPTKQG</sequence>
<evidence type="ECO:0000313" key="2">
    <source>
        <dbReference type="Proteomes" id="UP001066276"/>
    </source>
</evidence>
<organism evidence="1 2">
    <name type="scientific">Pleurodeles waltl</name>
    <name type="common">Iberian ribbed newt</name>
    <dbReference type="NCBI Taxonomy" id="8319"/>
    <lineage>
        <taxon>Eukaryota</taxon>
        <taxon>Metazoa</taxon>
        <taxon>Chordata</taxon>
        <taxon>Craniata</taxon>
        <taxon>Vertebrata</taxon>
        <taxon>Euteleostomi</taxon>
        <taxon>Amphibia</taxon>
        <taxon>Batrachia</taxon>
        <taxon>Caudata</taxon>
        <taxon>Salamandroidea</taxon>
        <taxon>Salamandridae</taxon>
        <taxon>Pleurodelinae</taxon>
        <taxon>Pleurodeles</taxon>
    </lineage>
</organism>
<keyword evidence="2" id="KW-1185">Reference proteome</keyword>
<reference evidence="1" key="1">
    <citation type="journal article" date="2022" name="bioRxiv">
        <title>Sequencing and chromosome-scale assembly of the giantPleurodeles waltlgenome.</title>
        <authorList>
            <person name="Brown T."/>
            <person name="Elewa A."/>
            <person name="Iarovenko S."/>
            <person name="Subramanian E."/>
            <person name="Araus A.J."/>
            <person name="Petzold A."/>
            <person name="Susuki M."/>
            <person name="Suzuki K.-i.T."/>
            <person name="Hayashi T."/>
            <person name="Toyoda A."/>
            <person name="Oliveira C."/>
            <person name="Osipova E."/>
            <person name="Leigh N.D."/>
            <person name="Simon A."/>
            <person name="Yun M.H."/>
        </authorList>
    </citation>
    <scope>NUCLEOTIDE SEQUENCE</scope>
    <source>
        <strain evidence="1">20211129_DDA</strain>
        <tissue evidence="1">Liver</tissue>
    </source>
</reference>
<dbReference type="Proteomes" id="UP001066276">
    <property type="component" value="Chromosome 5"/>
</dbReference>
<proteinExistence type="predicted"/>
<protein>
    <recommendedName>
        <fullName evidence="3">Retrotransposon gag domain-containing protein</fullName>
    </recommendedName>
</protein>
<gene>
    <name evidence="1" type="ORF">NDU88_010740</name>
</gene>
<evidence type="ECO:0000313" key="1">
    <source>
        <dbReference type="EMBL" id="KAJ1158044.1"/>
    </source>
</evidence>